<evidence type="ECO:0000256" key="6">
    <source>
        <dbReference type="ARBA" id="ARBA00022934"/>
    </source>
</evidence>
<dbReference type="AlphaFoldDB" id="A0AAV9XW51"/>
<dbReference type="GO" id="GO:0005730">
    <property type="term" value="C:nucleolus"/>
    <property type="evidence" value="ECO:0007669"/>
    <property type="project" value="UniProtKB-SubCell"/>
</dbReference>
<evidence type="ECO:0000256" key="5">
    <source>
        <dbReference type="ARBA" id="ARBA00022553"/>
    </source>
</evidence>
<accession>A0AAV9XW51</accession>
<comment type="subcellular location">
    <subcellularLocation>
        <location evidence="1">Chromosome</location>
    </subcellularLocation>
    <subcellularLocation>
        <location evidence="2">Nucleus</location>
        <location evidence="2">Nucleolus</location>
    </subcellularLocation>
</comment>
<organism evidence="11 12">
    <name type="scientific">Cryptosporidium xiaoi</name>
    <dbReference type="NCBI Taxonomy" id="659607"/>
    <lineage>
        <taxon>Eukaryota</taxon>
        <taxon>Sar</taxon>
        <taxon>Alveolata</taxon>
        <taxon>Apicomplexa</taxon>
        <taxon>Conoidasida</taxon>
        <taxon>Coccidia</taxon>
        <taxon>Eucoccidiorida</taxon>
        <taxon>Eimeriorina</taxon>
        <taxon>Cryptosporidiidae</taxon>
        <taxon>Cryptosporidium</taxon>
    </lineage>
</organism>
<dbReference type="EMBL" id="JAWDEY010000034">
    <property type="protein sequence ID" value="KAK6588334.1"/>
    <property type="molecule type" value="Genomic_DNA"/>
</dbReference>
<evidence type="ECO:0000256" key="3">
    <source>
        <dbReference type="ARBA" id="ARBA00016738"/>
    </source>
</evidence>
<gene>
    <name evidence="11" type="ORF">RS030_6885</name>
</gene>
<sequence>MSENSTRLIYENNSERASGRKWKDTPNLRSRLKKNVTGKKKSYDDKMKEKKELQRVRNIEKEAIKERANERREAKERKRQKEMRKKNREIVSSGIQVITKTDKIRNWNKKARKMLRKISLESLNL</sequence>
<dbReference type="Proteomes" id="UP001311799">
    <property type="component" value="Unassembled WGS sequence"/>
</dbReference>
<keyword evidence="4" id="KW-0158">Chromosome</keyword>
<feature type="compositionally biased region" description="Basic and acidic residues" evidence="10">
    <location>
        <begin position="67"/>
        <end position="76"/>
    </location>
</feature>
<evidence type="ECO:0000256" key="8">
    <source>
        <dbReference type="ARBA" id="ARBA00023242"/>
    </source>
</evidence>
<keyword evidence="6" id="KW-0164">Citrullination</keyword>
<dbReference type="PANTHER" id="PTHR13557:SF1">
    <property type="entry name" value="COILED-COIL DOMAIN-CONTAINING PROTEIN 86"/>
    <property type="match status" value="1"/>
</dbReference>
<evidence type="ECO:0000256" key="1">
    <source>
        <dbReference type="ARBA" id="ARBA00004286"/>
    </source>
</evidence>
<evidence type="ECO:0000256" key="9">
    <source>
        <dbReference type="ARBA" id="ARBA00093307"/>
    </source>
</evidence>
<dbReference type="PANTHER" id="PTHR13557">
    <property type="entry name" value="COILED-COIL DOMAIN-CONTAINING PROTEIN 86"/>
    <property type="match status" value="1"/>
</dbReference>
<evidence type="ECO:0000313" key="12">
    <source>
        <dbReference type="Proteomes" id="UP001311799"/>
    </source>
</evidence>
<comment type="caution">
    <text evidence="11">The sequence shown here is derived from an EMBL/GenBank/DDBJ whole genome shotgun (WGS) entry which is preliminary data.</text>
</comment>
<protein>
    <recommendedName>
        <fullName evidence="3">Coiled-coil domain-containing protein 86</fullName>
    </recommendedName>
</protein>
<comment type="function">
    <text evidence="9">Required for proper chromosome segregation during mitosis and error-free mitotic progression.</text>
</comment>
<feature type="compositionally biased region" description="Basic and acidic residues" evidence="10">
    <location>
        <begin position="13"/>
        <end position="23"/>
    </location>
</feature>
<keyword evidence="7" id="KW-0175">Coiled coil</keyword>
<dbReference type="GO" id="GO:0005694">
    <property type="term" value="C:chromosome"/>
    <property type="evidence" value="ECO:0007669"/>
    <property type="project" value="UniProtKB-SubCell"/>
</dbReference>
<keyword evidence="5" id="KW-0597">Phosphoprotein</keyword>
<evidence type="ECO:0000256" key="2">
    <source>
        <dbReference type="ARBA" id="ARBA00004604"/>
    </source>
</evidence>
<evidence type="ECO:0000256" key="10">
    <source>
        <dbReference type="SAM" id="MobiDB-lite"/>
    </source>
</evidence>
<reference evidence="11 12" key="1">
    <citation type="submission" date="2023-10" db="EMBL/GenBank/DDBJ databases">
        <title>Comparative genomics analysis reveals potential genetic determinants of host preference in Cryptosporidium xiaoi.</title>
        <authorList>
            <person name="Xiao L."/>
            <person name="Li J."/>
        </authorList>
    </citation>
    <scope>NUCLEOTIDE SEQUENCE [LARGE SCALE GENOMIC DNA]</scope>
    <source>
        <strain evidence="11 12">52996</strain>
    </source>
</reference>
<evidence type="ECO:0000256" key="7">
    <source>
        <dbReference type="ARBA" id="ARBA00023054"/>
    </source>
</evidence>
<keyword evidence="12" id="KW-1185">Reference proteome</keyword>
<evidence type="ECO:0000256" key="4">
    <source>
        <dbReference type="ARBA" id="ARBA00022454"/>
    </source>
</evidence>
<evidence type="ECO:0000313" key="11">
    <source>
        <dbReference type="EMBL" id="KAK6588334.1"/>
    </source>
</evidence>
<dbReference type="InterPro" id="IPR026570">
    <property type="entry name" value="CCDC86"/>
</dbReference>
<feature type="compositionally biased region" description="Polar residues" evidence="10">
    <location>
        <begin position="1"/>
        <end position="12"/>
    </location>
</feature>
<feature type="compositionally biased region" description="Basic residues" evidence="10">
    <location>
        <begin position="77"/>
        <end position="87"/>
    </location>
</feature>
<feature type="region of interest" description="Disordered" evidence="10">
    <location>
        <begin position="1"/>
        <end position="23"/>
    </location>
</feature>
<keyword evidence="8" id="KW-0539">Nucleus</keyword>
<feature type="region of interest" description="Disordered" evidence="10">
    <location>
        <begin position="67"/>
        <end position="88"/>
    </location>
</feature>
<name>A0AAV9XW51_9CRYT</name>
<proteinExistence type="predicted"/>